<dbReference type="PANTHER" id="PTHR34186">
    <property type="entry name" value="CYANATE HYDRATASE"/>
    <property type="match status" value="1"/>
</dbReference>
<dbReference type="Proteomes" id="UP000324974">
    <property type="component" value="Chromosome"/>
</dbReference>
<dbReference type="GO" id="GO:0003677">
    <property type="term" value="F:DNA binding"/>
    <property type="evidence" value="ECO:0007669"/>
    <property type="project" value="InterPro"/>
</dbReference>
<dbReference type="NCBIfam" id="NF002773">
    <property type="entry name" value="PRK02866.1"/>
    <property type="match status" value="1"/>
</dbReference>
<feature type="active site" evidence="3">
    <location>
        <position position="91"/>
    </location>
</feature>
<organism evidence="5 6">
    <name type="scientific">Limnoglobus roseus</name>
    <dbReference type="NCBI Taxonomy" id="2598579"/>
    <lineage>
        <taxon>Bacteria</taxon>
        <taxon>Pseudomonadati</taxon>
        <taxon>Planctomycetota</taxon>
        <taxon>Planctomycetia</taxon>
        <taxon>Gemmatales</taxon>
        <taxon>Gemmataceae</taxon>
        <taxon>Limnoglobus</taxon>
    </lineage>
</organism>
<evidence type="ECO:0000256" key="3">
    <source>
        <dbReference type="HAMAP-Rule" id="MF_00535"/>
    </source>
</evidence>
<evidence type="ECO:0000256" key="2">
    <source>
        <dbReference type="ARBA" id="ARBA00023239"/>
    </source>
</evidence>
<dbReference type="Pfam" id="PF21291">
    <property type="entry name" value="CYNS_N"/>
    <property type="match status" value="1"/>
</dbReference>
<dbReference type="KEGG" id="lrs:PX52LOC_00329"/>
<dbReference type="HAMAP" id="MF_00535">
    <property type="entry name" value="Cyanate_hydrat"/>
    <property type="match status" value="1"/>
</dbReference>
<comment type="function">
    <text evidence="1 3">Catalyzes the reaction of cyanate with bicarbonate to produce ammonia and carbon dioxide.</text>
</comment>
<dbReference type="Gene3D" id="1.10.260.40">
    <property type="entry name" value="lambda repressor-like DNA-binding domains"/>
    <property type="match status" value="1"/>
</dbReference>
<feature type="active site" evidence="3">
    <location>
        <position position="88"/>
    </location>
</feature>
<dbReference type="Pfam" id="PF02560">
    <property type="entry name" value="Cyanate_lyase"/>
    <property type="match status" value="1"/>
</dbReference>
<dbReference type="SUPFAM" id="SSF47413">
    <property type="entry name" value="lambda repressor-like DNA-binding domains"/>
    <property type="match status" value="1"/>
</dbReference>
<feature type="domain" description="Cyanate lyase C-terminal" evidence="4">
    <location>
        <begin position="75"/>
        <end position="148"/>
    </location>
</feature>
<dbReference type="EC" id="4.2.1.104" evidence="3"/>
<dbReference type="Gene3D" id="3.30.1160.10">
    <property type="entry name" value="Cyanate lyase, C-terminal domain"/>
    <property type="match status" value="1"/>
</dbReference>
<evidence type="ECO:0000256" key="1">
    <source>
        <dbReference type="ARBA" id="ARBA00003561"/>
    </source>
</evidence>
<dbReference type="SMART" id="SM01116">
    <property type="entry name" value="Cyanate_lyase"/>
    <property type="match status" value="1"/>
</dbReference>
<evidence type="ECO:0000259" key="4">
    <source>
        <dbReference type="SMART" id="SM01116"/>
    </source>
</evidence>
<protein>
    <recommendedName>
        <fullName evidence="3">Cyanate hydratase</fullName>
        <shortName evidence="3">Cyanase</shortName>
        <ecNumber evidence="3">4.2.1.104</ecNumber>
    </recommendedName>
    <alternativeName>
        <fullName evidence="3">Cyanate hydrolase</fullName>
    </alternativeName>
    <alternativeName>
        <fullName evidence="3">Cyanate lyase</fullName>
    </alternativeName>
</protein>
<dbReference type="PIRSF" id="PIRSF001263">
    <property type="entry name" value="Cyanate_hydratas"/>
    <property type="match status" value="1"/>
</dbReference>
<evidence type="ECO:0000313" key="5">
    <source>
        <dbReference type="EMBL" id="QEL13472.1"/>
    </source>
</evidence>
<dbReference type="GO" id="GO:0008824">
    <property type="term" value="F:cyanate hydratase activity"/>
    <property type="evidence" value="ECO:0007669"/>
    <property type="project" value="UniProtKB-UniRule"/>
</dbReference>
<evidence type="ECO:0000313" key="6">
    <source>
        <dbReference type="Proteomes" id="UP000324974"/>
    </source>
</evidence>
<dbReference type="OrthoDB" id="9785870at2"/>
<feature type="active site" evidence="3">
    <location>
        <position position="114"/>
    </location>
</feature>
<sequence length="148" mass="16135">MTRDNIRQLALDAKVRAGLSWPQVGEAIGRSPVYAAYLVYGVGQATAEEAAGLGKALALPAEAVAVLQQVPHRTPAQPWPPTDPFIYRLYEAVMLYGPAFKDVAHEIFGDGIMSAIDMAVDIRKVEDPPGVPRMVLALNGKWLTYKKF</sequence>
<accession>A0A5C1A6K8</accession>
<comment type="similarity">
    <text evidence="3">Belongs to the cyanase family.</text>
</comment>
<reference evidence="6" key="1">
    <citation type="submission" date="2019-08" db="EMBL/GenBank/DDBJ databases">
        <title>Limnoglobus roseus gen. nov., sp. nov., a novel freshwater planctomycete with a giant genome from the family Gemmataceae.</title>
        <authorList>
            <person name="Kulichevskaya I.S."/>
            <person name="Naumoff D.G."/>
            <person name="Miroshnikov K."/>
            <person name="Ivanova A."/>
            <person name="Philippov D.A."/>
            <person name="Hakobyan A."/>
            <person name="Rijpstra I.C."/>
            <person name="Sinninghe Damste J.S."/>
            <person name="Liesack W."/>
            <person name="Dedysh S.N."/>
        </authorList>
    </citation>
    <scope>NUCLEOTIDE SEQUENCE [LARGE SCALE GENOMIC DNA]</scope>
    <source>
        <strain evidence="6">PX52</strain>
    </source>
</reference>
<dbReference type="PANTHER" id="PTHR34186:SF2">
    <property type="entry name" value="CYANATE HYDRATASE"/>
    <property type="match status" value="1"/>
</dbReference>
<dbReference type="InterPro" id="IPR010982">
    <property type="entry name" value="Lambda_DNA-bd_dom_sf"/>
</dbReference>
<name>A0A5C1A6K8_9BACT</name>
<keyword evidence="6" id="KW-1185">Reference proteome</keyword>
<dbReference type="CDD" id="cd00559">
    <property type="entry name" value="Cyanase_C"/>
    <property type="match status" value="1"/>
</dbReference>
<dbReference type="AlphaFoldDB" id="A0A5C1A6K8"/>
<dbReference type="InterPro" id="IPR003712">
    <property type="entry name" value="Cyanate_lyase_C"/>
</dbReference>
<dbReference type="InterPro" id="IPR008076">
    <property type="entry name" value="Cyanase"/>
</dbReference>
<dbReference type="PRINTS" id="PR01693">
    <property type="entry name" value="CYANASE"/>
</dbReference>
<keyword evidence="2 3" id="KW-0456">Lyase</keyword>
<dbReference type="InterPro" id="IPR036581">
    <property type="entry name" value="Cyanate_lyase_C_sf"/>
</dbReference>
<comment type="catalytic activity">
    <reaction evidence="3">
        <text>cyanate + hydrogencarbonate + 3 H(+) = NH4(+) + 2 CO2</text>
        <dbReference type="Rhea" id="RHEA:11120"/>
        <dbReference type="ChEBI" id="CHEBI:15378"/>
        <dbReference type="ChEBI" id="CHEBI:16526"/>
        <dbReference type="ChEBI" id="CHEBI:17544"/>
        <dbReference type="ChEBI" id="CHEBI:28938"/>
        <dbReference type="ChEBI" id="CHEBI:29195"/>
        <dbReference type="EC" id="4.2.1.104"/>
    </reaction>
</comment>
<dbReference type="EMBL" id="CP042425">
    <property type="protein sequence ID" value="QEL13472.1"/>
    <property type="molecule type" value="Genomic_DNA"/>
</dbReference>
<dbReference type="InterPro" id="IPR048564">
    <property type="entry name" value="CYNS_N"/>
</dbReference>
<dbReference type="NCBIfam" id="TIGR00673">
    <property type="entry name" value="cynS"/>
    <property type="match status" value="1"/>
</dbReference>
<proteinExistence type="inferred from homology"/>
<gene>
    <name evidence="3 5" type="primary">cynS</name>
    <name evidence="5" type="ORF">PX52LOC_00329</name>
</gene>
<dbReference type="RefSeq" id="WP_149108442.1">
    <property type="nucleotide sequence ID" value="NZ_CP042425.1"/>
</dbReference>
<dbReference type="SUPFAM" id="SSF55234">
    <property type="entry name" value="Cyanase C-terminal domain"/>
    <property type="match status" value="1"/>
</dbReference>